<accession>A0A1N7C5V0</accession>
<feature type="domain" description="Photosynthesis system II assembly factor Ycf48/Hcf136-like" evidence="4">
    <location>
        <begin position="59"/>
        <end position="118"/>
    </location>
</feature>
<dbReference type="AlphaFoldDB" id="A0A1N7C5V0"/>
<dbReference type="PANTHER" id="PTHR47199">
    <property type="entry name" value="PHOTOSYSTEM II STABILITY/ASSEMBLY FACTOR HCF136, CHLOROPLASTIC"/>
    <property type="match status" value="1"/>
</dbReference>
<protein>
    <recommendedName>
        <fullName evidence="4">Photosynthesis system II assembly factor Ycf48/Hcf136-like domain-containing protein</fullName>
    </recommendedName>
</protein>
<evidence type="ECO:0000256" key="2">
    <source>
        <dbReference type="ARBA" id="ARBA00023276"/>
    </source>
</evidence>
<dbReference type="GO" id="GO:0009523">
    <property type="term" value="C:photosystem II"/>
    <property type="evidence" value="ECO:0007669"/>
    <property type="project" value="UniProtKB-KW"/>
</dbReference>
<dbReference type="SUPFAM" id="SSF110296">
    <property type="entry name" value="Oligoxyloglucan reducing end-specific cellobiohydrolase"/>
    <property type="match status" value="1"/>
</dbReference>
<dbReference type="PANTHER" id="PTHR47199:SF2">
    <property type="entry name" value="PHOTOSYSTEM II STABILITY_ASSEMBLY FACTOR HCF136, CHLOROPLASTIC"/>
    <property type="match status" value="1"/>
</dbReference>
<evidence type="ECO:0000256" key="1">
    <source>
        <dbReference type="ARBA" id="ARBA00022531"/>
    </source>
</evidence>
<organism evidence="5 6">
    <name type="scientific">Aromatoleum tolulyticum</name>
    <dbReference type="NCBI Taxonomy" id="34027"/>
    <lineage>
        <taxon>Bacteria</taxon>
        <taxon>Pseudomonadati</taxon>
        <taxon>Pseudomonadota</taxon>
        <taxon>Betaproteobacteria</taxon>
        <taxon>Rhodocyclales</taxon>
        <taxon>Rhodocyclaceae</taxon>
        <taxon>Aromatoleum</taxon>
    </lineage>
</organism>
<gene>
    <name evidence="5" type="ORF">SAMN05421829_12216</name>
</gene>
<sequence>MKCPGMAGGRLLVLALALAAGPLGAGFQDPSEVPAQASSLAAKSPMTAVATAGRRLVAVGQRGHVVFSDDGGNSWTQAQVPVSSDLLAVHFPSPELGWAVGHGGVVIHSADGGKTWTRQLDGKSASQSIVDYYDRAGADGSLAQAGEYATREKNVVAMGGTQPFLGVYFEDGQRGYVAGTFNRILRTEDGGKTWVPLMHKVDNPRELNFFSIGAGASGLFLVGETGSVWKYDPGADRFVAGNVGYHGTLFGIAVGGKVLVAHGMRGSVFRSADAGKTWQRVDLGSSAGMTGATLLGNDDVVLVSMAGTAYMSTDNGQSFRQLPLPRPMSYGGVVAFGGRNLALVGAEGVRSAAVEASPGLGMAGGSAVPGRGSN</sequence>
<keyword evidence="6" id="KW-1185">Reference proteome</keyword>
<evidence type="ECO:0000313" key="5">
    <source>
        <dbReference type="EMBL" id="SIR58975.1"/>
    </source>
</evidence>
<keyword evidence="1" id="KW-0602">Photosynthesis</keyword>
<dbReference type="InterPro" id="IPR028203">
    <property type="entry name" value="PSII_CF48-like_dom"/>
</dbReference>
<dbReference type="Proteomes" id="UP000186819">
    <property type="component" value="Unassembled WGS sequence"/>
</dbReference>
<dbReference type="Pfam" id="PF14870">
    <property type="entry name" value="PSII_BNR"/>
    <property type="match status" value="1"/>
</dbReference>
<evidence type="ECO:0000256" key="3">
    <source>
        <dbReference type="SAM" id="SignalP"/>
    </source>
</evidence>
<dbReference type="RefSeq" id="WP_244551785.1">
    <property type="nucleotide sequence ID" value="NZ_FTMD01000022.1"/>
</dbReference>
<feature type="signal peptide" evidence="3">
    <location>
        <begin position="1"/>
        <end position="25"/>
    </location>
</feature>
<dbReference type="STRING" id="34027.SAMN05421829_12216"/>
<dbReference type="Gene3D" id="2.130.10.10">
    <property type="entry name" value="YVTN repeat-like/Quinoprotein amine dehydrogenase"/>
    <property type="match status" value="2"/>
</dbReference>
<feature type="chain" id="PRO_5013134172" description="Photosynthesis system II assembly factor Ycf48/Hcf136-like domain-containing protein" evidence="3">
    <location>
        <begin position="26"/>
        <end position="374"/>
    </location>
</feature>
<keyword evidence="3" id="KW-0732">Signal</keyword>
<evidence type="ECO:0000259" key="4">
    <source>
        <dbReference type="Pfam" id="PF14870"/>
    </source>
</evidence>
<reference evidence="6" key="1">
    <citation type="submission" date="2017-01" db="EMBL/GenBank/DDBJ databases">
        <authorList>
            <person name="Varghese N."/>
            <person name="Submissions S."/>
        </authorList>
    </citation>
    <scope>NUCLEOTIDE SEQUENCE [LARGE SCALE GENOMIC DNA]</scope>
    <source>
        <strain evidence="6">ATCC 51758</strain>
    </source>
</reference>
<evidence type="ECO:0000313" key="6">
    <source>
        <dbReference type="Proteomes" id="UP000186819"/>
    </source>
</evidence>
<keyword evidence="2" id="KW-0604">Photosystem II</keyword>
<dbReference type="EMBL" id="FTMD01000022">
    <property type="protein sequence ID" value="SIR58975.1"/>
    <property type="molecule type" value="Genomic_DNA"/>
</dbReference>
<name>A0A1N7C5V0_9RHOO</name>
<proteinExistence type="predicted"/>
<dbReference type="InterPro" id="IPR015943">
    <property type="entry name" value="WD40/YVTN_repeat-like_dom_sf"/>
</dbReference>
<dbReference type="CDD" id="cd15482">
    <property type="entry name" value="Sialidase_non-viral"/>
    <property type="match status" value="1"/>
</dbReference>
<dbReference type="GO" id="GO:0015979">
    <property type="term" value="P:photosynthesis"/>
    <property type="evidence" value="ECO:0007669"/>
    <property type="project" value="UniProtKB-KW"/>
</dbReference>